<dbReference type="Proteomes" id="UP000562395">
    <property type="component" value="Unassembled WGS sequence"/>
</dbReference>
<proteinExistence type="predicted"/>
<keyword evidence="2" id="KW-1185">Reference proteome</keyword>
<dbReference type="EMBL" id="JACICY010000022">
    <property type="protein sequence ID" value="MBB3862755.1"/>
    <property type="molecule type" value="Genomic_DNA"/>
</dbReference>
<evidence type="ECO:0000313" key="1">
    <source>
        <dbReference type="EMBL" id="MBB3862755.1"/>
    </source>
</evidence>
<gene>
    <name evidence="1" type="ORF">GGQ88_004057</name>
</gene>
<comment type="caution">
    <text evidence="1">The sequence shown here is derived from an EMBL/GenBank/DDBJ whole genome shotgun (WGS) entry which is preliminary data.</text>
</comment>
<organism evidence="1 2">
    <name type="scientific">Novosphingobium hassiacum</name>
    <dbReference type="NCBI Taxonomy" id="173676"/>
    <lineage>
        <taxon>Bacteria</taxon>
        <taxon>Pseudomonadati</taxon>
        <taxon>Pseudomonadota</taxon>
        <taxon>Alphaproteobacteria</taxon>
        <taxon>Sphingomonadales</taxon>
        <taxon>Sphingomonadaceae</taxon>
        <taxon>Novosphingobium</taxon>
    </lineage>
</organism>
<accession>A0A7W6A3V4</accession>
<reference evidence="1 2" key="1">
    <citation type="submission" date="2020-08" db="EMBL/GenBank/DDBJ databases">
        <title>Genomic Encyclopedia of Type Strains, Phase IV (KMG-IV): sequencing the most valuable type-strain genomes for metagenomic binning, comparative biology and taxonomic classification.</title>
        <authorList>
            <person name="Goeker M."/>
        </authorList>
    </citation>
    <scope>NUCLEOTIDE SEQUENCE [LARGE SCALE GENOMIC DNA]</scope>
    <source>
        <strain evidence="1 2">DSM 14552</strain>
    </source>
</reference>
<dbReference type="RefSeq" id="WP_343057304.1">
    <property type="nucleotide sequence ID" value="NZ_JACICY010000022.1"/>
</dbReference>
<dbReference type="AlphaFoldDB" id="A0A7W6A3V4"/>
<evidence type="ECO:0000313" key="2">
    <source>
        <dbReference type="Proteomes" id="UP000562395"/>
    </source>
</evidence>
<sequence length="371" mass="39584">MTAQAECAFALGRLDGLLAGLGDSEKRLFCWALLRETLLSALRQAGFADTELQFNGWFVGTSRAPQEGALTSCSPRAIVQAILAELAHHTWEPLAEAARRVQAMGRFVAEREDSQDDEFAHHALQRASVLVGQAAGGKGSPLPFPALVRLTAMARQDPHFAPLERATRMFSIGDRDIAYEQAGPRTPLWAIDIKLGSLFATCGTWRIPLPCPGAMTAQVLAAQLLDGERRLVLSGSNAAMAHRLTHCAETARQRAVTMNAAFGHLRSNARAPLVWMAAIGFAPLGLDQVTSGFGVSRRGTYTVSDALIAAGLVTRNSIKGMVVLTGQEPGMAKPFPSAPQSALAPSPAIAEFDAAMADIDRLLARSSSNYV</sequence>
<protein>
    <submittedName>
        <fullName evidence="1">Uncharacterized protein</fullName>
    </submittedName>
</protein>
<name>A0A7W6A3V4_9SPHN</name>